<name>A0ABD2YDS3_9GENT</name>
<evidence type="ECO:0000256" key="5">
    <source>
        <dbReference type="ARBA" id="ARBA00022833"/>
    </source>
</evidence>
<dbReference type="PROSITE" id="PS50011">
    <property type="entry name" value="PROTEIN_KINASE_DOM"/>
    <property type="match status" value="1"/>
</dbReference>
<evidence type="ECO:0000256" key="4">
    <source>
        <dbReference type="ARBA" id="ARBA00022771"/>
    </source>
</evidence>
<dbReference type="SMART" id="SM00320">
    <property type="entry name" value="WD40"/>
    <property type="match status" value="7"/>
</dbReference>
<dbReference type="Gene3D" id="2.130.10.10">
    <property type="entry name" value="YVTN repeat-like/Quinoprotein amine dehydrogenase"/>
    <property type="match status" value="2"/>
</dbReference>
<dbReference type="CDD" id="cd16587">
    <property type="entry name" value="RING-HC_TRIM32_C-VII"/>
    <property type="match status" value="1"/>
</dbReference>
<dbReference type="GO" id="GO:0008270">
    <property type="term" value="F:zinc ion binding"/>
    <property type="evidence" value="ECO:0007669"/>
    <property type="project" value="UniProtKB-KW"/>
</dbReference>
<dbReference type="InterPro" id="IPR015943">
    <property type="entry name" value="WD40/YVTN_repeat-like_dom_sf"/>
</dbReference>
<dbReference type="PRINTS" id="PR00320">
    <property type="entry name" value="GPROTEINBRPT"/>
</dbReference>
<dbReference type="SUPFAM" id="SSF56112">
    <property type="entry name" value="Protein kinase-like (PK-like)"/>
    <property type="match status" value="1"/>
</dbReference>
<dbReference type="PANTHER" id="PTHR44489:SF11">
    <property type="entry name" value="WD REPEAT DOMAIN 86"/>
    <property type="match status" value="1"/>
</dbReference>
<dbReference type="InterPro" id="IPR001680">
    <property type="entry name" value="WD40_rpt"/>
</dbReference>
<evidence type="ECO:0000313" key="11">
    <source>
        <dbReference type="Proteomes" id="UP001630127"/>
    </source>
</evidence>
<dbReference type="InterPro" id="IPR027370">
    <property type="entry name" value="Znf-RING_euk"/>
</dbReference>
<protein>
    <submittedName>
        <fullName evidence="10">Uncharacterized protein</fullName>
    </submittedName>
</protein>
<dbReference type="PROSITE" id="PS50089">
    <property type="entry name" value="ZF_RING_2"/>
    <property type="match status" value="1"/>
</dbReference>
<dbReference type="PANTHER" id="PTHR44489">
    <property type="match status" value="1"/>
</dbReference>
<keyword evidence="11" id="KW-1185">Reference proteome</keyword>
<comment type="caution">
    <text evidence="10">The sequence shown here is derived from an EMBL/GenBank/DDBJ whole genome shotgun (WGS) entry which is preliminary data.</text>
</comment>
<evidence type="ECO:0000256" key="6">
    <source>
        <dbReference type="PROSITE-ProRule" id="PRU00175"/>
    </source>
</evidence>
<feature type="repeat" description="WD" evidence="7">
    <location>
        <begin position="703"/>
        <end position="742"/>
    </location>
</feature>
<feature type="repeat" description="WD" evidence="7">
    <location>
        <begin position="572"/>
        <end position="611"/>
    </location>
</feature>
<keyword evidence="2" id="KW-0479">Metal-binding</keyword>
<organism evidence="10 11">
    <name type="scientific">Cinchona calisaya</name>
    <dbReference type="NCBI Taxonomy" id="153742"/>
    <lineage>
        <taxon>Eukaryota</taxon>
        <taxon>Viridiplantae</taxon>
        <taxon>Streptophyta</taxon>
        <taxon>Embryophyta</taxon>
        <taxon>Tracheophyta</taxon>
        <taxon>Spermatophyta</taxon>
        <taxon>Magnoliopsida</taxon>
        <taxon>eudicotyledons</taxon>
        <taxon>Gunneridae</taxon>
        <taxon>Pentapetalae</taxon>
        <taxon>asterids</taxon>
        <taxon>lamiids</taxon>
        <taxon>Gentianales</taxon>
        <taxon>Rubiaceae</taxon>
        <taxon>Cinchonoideae</taxon>
        <taxon>Cinchoneae</taxon>
        <taxon>Cinchona</taxon>
    </lineage>
</organism>
<dbReference type="InterPro" id="IPR036322">
    <property type="entry name" value="WD40_repeat_dom_sf"/>
</dbReference>
<dbReference type="SUPFAM" id="SSF57850">
    <property type="entry name" value="RING/U-box"/>
    <property type="match status" value="1"/>
</dbReference>
<dbReference type="Proteomes" id="UP001630127">
    <property type="component" value="Unassembled WGS sequence"/>
</dbReference>
<dbReference type="EMBL" id="JBJUIK010000014">
    <property type="protein sequence ID" value="KAL3504264.1"/>
    <property type="molecule type" value="Genomic_DNA"/>
</dbReference>
<accession>A0ABD2YDS3</accession>
<evidence type="ECO:0000313" key="10">
    <source>
        <dbReference type="EMBL" id="KAL3504264.1"/>
    </source>
</evidence>
<dbReference type="Gene3D" id="3.30.40.10">
    <property type="entry name" value="Zinc/RING finger domain, C3HC4 (zinc finger)"/>
    <property type="match status" value="1"/>
</dbReference>
<dbReference type="InterPro" id="IPR000719">
    <property type="entry name" value="Prot_kinase_dom"/>
</dbReference>
<dbReference type="SUPFAM" id="SSF50978">
    <property type="entry name" value="WD40 repeat-like"/>
    <property type="match status" value="1"/>
</dbReference>
<keyword evidence="5" id="KW-0862">Zinc</keyword>
<keyword evidence="3" id="KW-0677">Repeat</keyword>
<dbReference type="AlphaFoldDB" id="A0ABD2YDS3"/>
<evidence type="ECO:0000259" key="8">
    <source>
        <dbReference type="PROSITE" id="PS50011"/>
    </source>
</evidence>
<evidence type="ECO:0000259" key="9">
    <source>
        <dbReference type="PROSITE" id="PS50089"/>
    </source>
</evidence>
<reference evidence="10 11" key="1">
    <citation type="submission" date="2024-11" db="EMBL/GenBank/DDBJ databases">
        <title>A near-complete genome assembly of Cinchona calisaya.</title>
        <authorList>
            <person name="Lian D.C."/>
            <person name="Zhao X.W."/>
            <person name="Wei L."/>
        </authorList>
    </citation>
    <scope>NUCLEOTIDE SEQUENCE [LARGE SCALE GENOMIC DNA]</scope>
    <source>
        <tissue evidence="10">Nenye</tissue>
    </source>
</reference>
<sequence>MEIPEPPECPVCFNFYDAVSSIPRVLTCGHTTCEACLSQLPNPFPNTIRCPSCTQLVKLPGRPSSLPKNIDLLRLSSSLQPHPDSNRPKKVISQKPPPSLLSSSAPFLPNLWSHEFYLNWKNWVLPNDCVSIELNSQETDPFSLSYGKISKFDKISFNFYIRVILKENEKVGLVKIGTFRDESEKEKVKEGFLCNNSCKLKYSYEAKIMKVLYLMKENERDEVVSVLNASLKLNKVGKIYGFWCNEDDNCVFMACEGFRRDLVKIMGEFENGFLGKIEDDVEKVSKMGSFGMIGMEICEVVKHLHVEGLVLGCFSVDCFGLNEFGRVFIDLGEVLVVERRFWRLMVEDVDVENEVLLKCVFVSPELLHELLRNEGIEVGDGTLRYEVGYGSDVWSLACVLIWLLAGKSFAEEMCGYYQCVFSAVDDKKGCNYVDLYTGWKGKVIGLLEGRLRLEFASLKDILCKCLDFDPGSRPVLIDVWKCMRNLVVGPEFDIIFHSEMEVMGEIPGQCVFLGNLSQSATKTKRGRFRHAAGGLLKKDENGGEDAVQIEGLKIDGDVVNGLSGGSVQCINLKGHLDCITGLAVGGDFLFSCSHDKIVNVWSLQDFSHVHAFRSHEHRVTAVVFVDEGEPLCISADNGGVICIWGARIPLDSAPIKKLFEQKDWRFSGIHALAISGSGCLYTGSGDKSIKAWSLQDYTLMCTMTGHKSVVSSLAVCNGVLYSGSWDGTVRLWSLNDHTSLAVLGEDRPGNLSSVLSLDVDGNLLVVAHENGCITIWYDGVLLKSSQVHNGAVFSISKNGKWLFTGGWDKTVNILELSGDGTHVEAIPTGSISADAVITALVYCQGKMFVGQADRVVKVYHSGV</sequence>
<feature type="domain" description="Protein kinase" evidence="8">
    <location>
        <begin position="165"/>
        <end position="487"/>
    </location>
</feature>
<keyword evidence="1 7" id="KW-0853">WD repeat</keyword>
<dbReference type="PROSITE" id="PS50294">
    <property type="entry name" value="WD_REPEATS_REGION"/>
    <property type="match status" value="1"/>
</dbReference>
<proteinExistence type="predicted"/>
<dbReference type="Pfam" id="PF00400">
    <property type="entry name" value="WD40"/>
    <property type="match status" value="3"/>
</dbReference>
<gene>
    <name evidence="10" type="ORF">ACH5RR_034105</name>
</gene>
<dbReference type="InterPro" id="IPR001841">
    <property type="entry name" value="Znf_RING"/>
</dbReference>
<dbReference type="Gene3D" id="1.10.510.10">
    <property type="entry name" value="Transferase(Phosphotransferase) domain 1"/>
    <property type="match status" value="1"/>
</dbReference>
<dbReference type="InterPro" id="IPR013083">
    <property type="entry name" value="Znf_RING/FYVE/PHD"/>
</dbReference>
<dbReference type="InterPro" id="IPR020472">
    <property type="entry name" value="WD40_PAC1"/>
</dbReference>
<dbReference type="SMART" id="SM00184">
    <property type="entry name" value="RING"/>
    <property type="match status" value="1"/>
</dbReference>
<evidence type="ECO:0000256" key="3">
    <source>
        <dbReference type="ARBA" id="ARBA00022737"/>
    </source>
</evidence>
<dbReference type="InterPro" id="IPR044715">
    <property type="entry name" value="WDR86-like"/>
</dbReference>
<dbReference type="PROSITE" id="PS50082">
    <property type="entry name" value="WD_REPEATS_2"/>
    <property type="match status" value="2"/>
</dbReference>
<feature type="domain" description="RING-type" evidence="9">
    <location>
        <begin position="9"/>
        <end position="54"/>
    </location>
</feature>
<evidence type="ECO:0000256" key="2">
    <source>
        <dbReference type="ARBA" id="ARBA00022723"/>
    </source>
</evidence>
<dbReference type="Pfam" id="PF13445">
    <property type="entry name" value="zf-RING_UBOX"/>
    <property type="match status" value="1"/>
</dbReference>
<evidence type="ECO:0000256" key="7">
    <source>
        <dbReference type="PROSITE-ProRule" id="PRU00221"/>
    </source>
</evidence>
<evidence type="ECO:0000256" key="1">
    <source>
        <dbReference type="ARBA" id="ARBA00022574"/>
    </source>
</evidence>
<keyword evidence="4 6" id="KW-0863">Zinc-finger</keyword>
<dbReference type="InterPro" id="IPR011009">
    <property type="entry name" value="Kinase-like_dom_sf"/>
</dbReference>